<gene>
    <name evidence="3" type="ORF">HUG12_08685</name>
</gene>
<evidence type="ECO:0000313" key="3">
    <source>
        <dbReference type="EMBL" id="QLG61795.1"/>
    </source>
</evidence>
<proteinExistence type="predicted"/>
<dbReference type="EMBL" id="CP058579">
    <property type="protein sequence ID" value="QLG61795.1"/>
    <property type="molecule type" value="Genomic_DNA"/>
</dbReference>
<keyword evidence="1" id="KW-0472">Membrane</keyword>
<organism evidence="3 4">
    <name type="scientific">Halorarum salinum</name>
    <dbReference type="NCBI Taxonomy" id="2743089"/>
    <lineage>
        <taxon>Archaea</taxon>
        <taxon>Methanobacteriati</taxon>
        <taxon>Methanobacteriota</taxon>
        <taxon>Stenosarchaea group</taxon>
        <taxon>Halobacteria</taxon>
        <taxon>Halobacteriales</taxon>
        <taxon>Haloferacaceae</taxon>
        <taxon>Halorarum</taxon>
    </lineage>
</organism>
<keyword evidence="1" id="KW-1133">Transmembrane helix</keyword>
<dbReference type="PANTHER" id="PTHR37938:SF1">
    <property type="entry name" value="BLL0215 PROTEIN"/>
    <property type="match status" value="1"/>
</dbReference>
<dbReference type="Pfam" id="PF03703">
    <property type="entry name" value="bPH_2"/>
    <property type="match status" value="1"/>
</dbReference>
<feature type="transmembrane region" description="Helical" evidence="1">
    <location>
        <begin position="28"/>
        <end position="49"/>
    </location>
</feature>
<feature type="domain" description="YdbS-like PH" evidence="2">
    <location>
        <begin position="81"/>
        <end position="151"/>
    </location>
</feature>
<evidence type="ECO:0000313" key="4">
    <source>
        <dbReference type="Proteomes" id="UP000509626"/>
    </source>
</evidence>
<dbReference type="RefSeq" id="WP_179268380.1">
    <property type="nucleotide sequence ID" value="NZ_CP058579.1"/>
</dbReference>
<keyword evidence="1" id="KW-0812">Transmembrane</keyword>
<keyword evidence="4" id="KW-1185">Reference proteome</keyword>
<dbReference type="PANTHER" id="PTHR37938">
    <property type="entry name" value="BLL0215 PROTEIN"/>
    <property type="match status" value="1"/>
</dbReference>
<name>A0A7D5LB10_9EURY</name>
<dbReference type="InterPro" id="IPR005182">
    <property type="entry name" value="YdbS-like_PH"/>
</dbReference>
<reference evidence="3 4" key="1">
    <citation type="submission" date="2020-06" db="EMBL/GenBank/DDBJ databases">
        <title>NJ-3-1, isolated from saline soil.</title>
        <authorList>
            <person name="Cui H.L."/>
            <person name="Shi X."/>
        </authorList>
    </citation>
    <scope>NUCLEOTIDE SEQUENCE [LARGE SCALE GENOMIC DNA]</scope>
    <source>
        <strain evidence="3 4">NJ-3-1</strain>
    </source>
</reference>
<dbReference type="OrthoDB" id="204675at2157"/>
<dbReference type="Proteomes" id="UP000509626">
    <property type="component" value="Chromosome"/>
</dbReference>
<protein>
    <submittedName>
        <fullName evidence="3">PH domain-containing protein</fullName>
    </submittedName>
</protein>
<sequence>MTDADVPRSLPLADDEPVVWSGRPRLSAAGPAVLVGLLVATVGVAWWVVPADGMALPLPVAVAAILLGVAIPAVALVSLVNVRYAVTDRAAYVKRGVLGRRVSRARLAMVENTAYRQSVTGSLFGYGVVELETAGTSFAFRRVDDPGAVRAVVDERTGGTGDEEGGIPGSLAEWRAVREEVRALRSAFEG</sequence>
<dbReference type="KEGG" id="halu:HUG12_08685"/>
<evidence type="ECO:0000259" key="2">
    <source>
        <dbReference type="Pfam" id="PF03703"/>
    </source>
</evidence>
<accession>A0A7D5LB10</accession>
<evidence type="ECO:0000256" key="1">
    <source>
        <dbReference type="SAM" id="Phobius"/>
    </source>
</evidence>
<dbReference type="GeneID" id="56037530"/>
<feature type="transmembrane region" description="Helical" evidence="1">
    <location>
        <begin position="61"/>
        <end position="86"/>
    </location>
</feature>
<dbReference type="AlphaFoldDB" id="A0A7D5LB10"/>